<dbReference type="SMART" id="SM00774">
    <property type="entry name" value="WRKY"/>
    <property type="match status" value="2"/>
</dbReference>
<dbReference type="InterPro" id="IPR036576">
    <property type="entry name" value="WRKY_dom_sf"/>
</dbReference>
<evidence type="ECO:0000256" key="3">
    <source>
        <dbReference type="ARBA" id="ARBA00023015"/>
    </source>
</evidence>
<reference evidence="9 10" key="1">
    <citation type="journal article" date="2019" name="Nat. Plants">
        <title>Genome sequencing of Musa balbisiana reveals subgenome evolution and function divergence in polyploid bananas.</title>
        <authorList>
            <person name="Yao X."/>
        </authorList>
    </citation>
    <scope>NUCLEOTIDE SEQUENCE [LARGE SCALE GENOMIC DNA]</scope>
    <source>
        <strain evidence="10">cv. DH-PKW</strain>
        <tissue evidence="9">Leaves</tissue>
    </source>
</reference>
<evidence type="ECO:0000256" key="6">
    <source>
        <dbReference type="ARBA" id="ARBA00023242"/>
    </source>
</evidence>
<dbReference type="Gene3D" id="2.20.25.80">
    <property type="entry name" value="WRKY domain"/>
    <property type="match status" value="2"/>
</dbReference>
<comment type="subcellular location">
    <subcellularLocation>
        <location evidence="1">Nucleus</location>
    </subcellularLocation>
</comment>
<keyword evidence="2" id="KW-0677">Repeat</keyword>
<keyword evidence="5" id="KW-0804">Transcription</keyword>
<dbReference type="GO" id="GO:0043565">
    <property type="term" value="F:sequence-specific DNA binding"/>
    <property type="evidence" value="ECO:0007669"/>
    <property type="project" value="InterPro"/>
</dbReference>
<dbReference type="FunFam" id="2.20.25.80:FF:000001">
    <property type="entry name" value="WRKY transcription factor 33"/>
    <property type="match status" value="1"/>
</dbReference>
<name>A0A4V4H8L4_MUSBA</name>
<evidence type="ECO:0000256" key="7">
    <source>
        <dbReference type="SAM" id="MobiDB-lite"/>
    </source>
</evidence>
<gene>
    <name evidence="9" type="ORF">C4D60_Mb08t01670</name>
</gene>
<evidence type="ECO:0000259" key="8">
    <source>
        <dbReference type="PROSITE" id="PS50811"/>
    </source>
</evidence>
<feature type="domain" description="WRKY" evidence="8">
    <location>
        <begin position="213"/>
        <end position="277"/>
    </location>
</feature>
<feature type="region of interest" description="Disordered" evidence="7">
    <location>
        <begin position="292"/>
        <end position="364"/>
    </location>
</feature>
<dbReference type="FunFam" id="2.20.25.80:FF:000006">
    <property type="entry name" value="WRKY transcription factor"/>
    <property type="match status" value="1"/>
</dbReference>
<keyword evidence="3" id="KW-0805">Transcription regulation</keyword>
<dbReference type="PROSITE" id="PS50811">
    <property type="entry name" value="WRKY"/>
    <property type="match status" value="2"/>
</dbReference>
<feature type="domain" description="WRKY" evidence="8">
    <location>
        <begin position="371"/>
        <end position="436"/>
    </location>
</feature>
<dbReference type="GO" id="GO:0005634">
    <property type="term" value="C:nucleus"/>
    <property type="evidence" value="ECO:0007669"/>
    <property type="project" value="UniProtKB-SubCell"/>
</dbReference>
<evidence type="ECO:0000256" key="2">
    <source>
        <dbReference type="ARBA" id="ARBA00022737"/>
    </source>
</evidence>
<feature type="region of interest" description="Disordered" evidence="7">
    <location>
        <begin position="230"/>
        <end position="261"/>
    </location>
</feature>
<organism evidence="9 10">
    <name type="scientific">Musa balbisiana</name>
    <name type="common">Banana</name>
    <dbReference type="NCBI Taxonomy" id="52838"/>
    <lineage>
        <taxon>Eukaryota</taxon>
        <taxon>Viridiplantae</taxon>
        <taxon>Streptophyta</taxon>
        <taxon>Embryophyta</taxon>
        <taxon>Tracheophyta</taxon>
        <taxon>Spermatophyta</taxon>
        <taxon>Magnoliopsida</taxon>
        <taxon>Liliopsida</taxon>
        <taxon>Zingiberales</taxon>
        <taxon>Musaceae</taxon>
        <taxon>Musa</taxon>
    </lineage>
</organism>
<dbReference type="PANTHER" id="PTHR31221">
    <property type="entry name" value="WRKY TRANSCRIPTION FACTOR PROTEIN 1-RELATED"/>
    <property type="match status" value="1"/>
</dbReference>
<keyword evidence="4" id="KW-0238">DNA-binding</keyword>
<dbReference type="Proteomes" id="UP000317650">
    <property type="component" value="Chromosome 8"/>
</dbReference>
<evidence type="ECO:0000256" key="1">
    <source>
        <dbReference type="ARBA" id="ARBA00004123"/>
    </source>
</evidence>
<proteinExistence type="predicted"/>
<protein>
    <recommendedName>
        <fullName evidence="8">WRKY domain-containing protein</fullName>
    </recommendedName>
</protein>
<sequence>MSSSTSSMETSVILKPPAFAISELVVGVDGDGGRDFPAFAGDSVPNFKSAPPPSLAISRPPLSPSSCFAIPAGLSPALLLDSPVLFSSSNILPSPTTGTLQALNRGISSANHRQGNQDETIACSDISHQTNTQPQNFETASFQTCGSAIAVEGAFKTHIRCNYHHETSNNIKLEAVAPIQTSSFEIPTFQSELGAHHGQTDHDRSSQPPLTLEEQRKFDDGCHWRKYGEKQVKGSHNPRSYYKCTHPSCPRKKQVERSSDGQITEIVYKGTHTHPKPQSTTRHSAAVQAIQDAAPPEASEASFGGPDNSSASFGDSGIDLSSRRSNRGREDLDESEPDAKRWKTEEGDHEELSAPGNRATREPRVVVQTQSDVDILDDGYRWRKYGQKVVKGNPNPRSYYKCTTMGCPVRKHVERASQDPSSVITTYEGKHNHDVPAARGSGAHLQSRPQPEDYGTAAAVRPTFMASHADQIAAYDAFGASGVYVSGYRSSVSSFICQQQQQQQMGRKF</sequence>
<dbReference type="AlphaFoldDB" id="A0A4V4H8L4"/>
<evidence type="ECO:0000313" key="10">
    <source>
        <dbReference type="Proteomes" id="UP000317650"/>
    </source>
</evidence>
<comment type="caution">
    <text evidence="9">The sequence shown here is derived from an EMBL/GenBank/DDBJ whole genome shotgun (WGS) entry which is preliminary data.</text>
</comment>
<feature type="compositionally biased region" description="Basic and acidic residues" evidence="7">
    <location>
        <begin position="194"/>
        <end position="205"/>
    </location>
</feature>
<accession>A0A4V4H8L4</accession>
<feature type="region of interest" description="Disordered" evidence="7">
    <location>
        <begin position="194"/>
        <end position="217"/>
    </location>
</feature>
<evidence type="ECO:0000256" key="5">
    <source>
        <dbReference type="ARBA" id="ARBA00023163"/>
    </source>
</evidence>
<dbReference type="STRING" id="52838.A0A4V4H8L4"/>
<keyword evidence="10" id="KW-1185">Reference proteome</keyword>
<evidence type="ECO:0000256" key="4">
    <source>
        <dbReference type="ARBA" id="ARBA00023125"/>
    </source>
</evidence>
<dbReference type="Pfam" id="PF03106">
    <property type="entry name" value="WRKY"/>
    <property type="match status" value="2"/>
</dbReference>
<dbReference type="InterPro" id="IPR044810">
    <property type="entry name" value="WRKY_plant"/>
</dbReference>
<feature type="compositionally biased region" description="Basic and acidic residues" evidence="7">
    <location>
        <begin position="337"/>
        <end position="352"/>
    </location>
</feature>
<dbReference type="GO" id="GO:0003700">
    <property type="term" value="F:DNA-binding transcription factor activity"/>
    <property type="evidence" value="ECO:0007669"/>
    <property type="project" value="InterPro"/>
</dbReference>
<dbReference type="EMBL" id="PYDT01000002">
    <property type="protein sequence ID" value="THU68225.1"/>
    <property type="molecule type" value="Genomic_DNA"/>
</dbReference>
<evidence type="ECO:0000313" key="9">
    <source>
        <dbReference type="EMBL" id="THU68225.1"/>
    </source>
</evidence>
<dbReference type="PANTHER" id="PTHR31221:SF1">
    <property type="entry name" value="WRKY TRANSCRIPTION FACTOR 33-RELATED"/>
    <property type="match status" value="1"/>
</dbReference>
<keyword evidence="6" id="KW-0539">Nucleus</keyword>
<dbReference type="InterPro" id="IPR003657">
    <property type="entry name" value="WRKY_dom"/>
</dbReference>
<dbReference type="SUPFAM" id="SSF118290">
    <property type="entry name" value="WRKY DNA-binding domain"/>
    <property type="match status" value="2"/>
</dbReference>